<dbReference type="AlphaFoldDB" id="A0A8B9IB71"/>
<evidence type="ECO:0000313" key="5">
    <source>
        <dbReference type="Proteomes" id="UP000694426"/>
    </source>
</evidence>
<evidence type="ECO:0000256" key="1">
    <source>
        <dbReference type="ARBA" id="ARBA00004123"/>
    </source>
</evidence>
<dbReference type="Proteomes" id="UP000694426">
    <property type="component" value="Unplaced"/>
</dbReference>
<protein>
    <submittedName>
        <fullName evidence="4">Midnolin</fullName>
    </submittedName>
</protein>
<feature type="compositionally biased region" description="Pro residues" evidence="3">
    <location>
        <begin position="562"/>
        <end position="572"/>
    </location>
</feature>
<feature type="region of interest" description="Disordered" evidence="3">
    <location>
        <begin position="523"/>
        <end position="572"/>
    </location>
</feature>
<name>A0A8B9IB71_9AVES</name>
<dbReference type="GO" id="GO:0005634">
    <property type="term" value="C:nucleus"/>
    <property type="evidence" value="ECO:0007669"/>
    <property type="project" value="UniProtKB-SubCell"/>
</dbReference>
<evidence type="ECO:0000313" key="4">
    <source>
        <dbReference type="Ensembl" id="ENSABRP00000022637.1"/>
    </source>
</evidence>
<keyword evidence="2" id="KW-0539">Nucleus</keyword>
<keyword evidence="5" id="KW-1185">Reference proteome</keyword>
<dbReference type="InterPro" id="IPR039336">
    <property type="entry name" value="Midnolin"/>
</dbReference>
<evidence type="ECO:0000256" key="3">
    <source>
        <dbReference type="SAM" id="MobiDB-lite"/>
    </source>
</evidence>
<feature type="compositionally biased region" description="Polar residues" evidence="3">
    <location>
        <begin position="384"/>
        <end position="393"/>
    </location>
</feature>
<feature type="region of interest" description="Disordered" evidence="3">
    <location>
        <begin position="366"/>
        <end position="440"/>
    </location>
</feature>
<proteinExistence type="predicted"/>
<evidence type="ECO:0000256" key="2">
    <source>
        <dbReference type="ARBA" id="ARBA00023242"/>
    </source>
</evidence>
<feature type="compositionally biased region" description="Low complexity" evidence="3">
    <location>
        <begin position="403"/>
        <end position="417"/>
    </location>
</feature>
<dbReference type="Ensembl" id="ENSABRT00000031793.1">
    <property type="protein sequence ID" value="ENSABRP00000022637.1"/>
    <property type="gene ID" value="ENSABRG00000019158.1"/>
</dbReference>
<reference evidence="4" key="1">
    <citation type="submission" date="2025-08" db="UniProtKB">
        <authorList>
            <consortium name="Ensembl"/>
        </authorList>
    </citation>
    <scope>IDENTIFICATION</scope>
</reference>
<sequence length="572" mass="58196">MAGLRSTPGRCRVLGAREVPGAGGAQGVPLAPGGGGGAALLPASYHPARLPSGGGEQLCASLPAAGSSRVGDSGSRGCAGGTASTWGGEGGGRKPLLSFMLCSALPASRILRQRRERCADFLWGWRGAGRCHPLPRCHREVVAGQEVNDFLSGRSPLTLALRVGDHMMFVQLQLAAQQSSGQLQHRHVIASRGEAGAAASPHCRTLHGGAGSGFARIPVVPACQQSPAPSPTPATPAPPVYCNAPHPAPVTAGMFRSHGASTQTVNSSVVSSCSGGCQGARVHSFGVGEQSWVLLVPPGQTLEVAAGPAPCRAGGCGGVLAVLGGQRAWGRGDAWSCVPPEADAASLPACRWTAARAAAPPLAAALPRAPAPANPGPSSRASSTTRLGSSQGPSPVGTGQRWGRQGAAGSHGRGSSRPFCLPPPAGTLHPNCQDSSGRPRRDIGTILQILNDLLSATRHYQGMPQSLAQLRCQTQFSSSSSSSSSPPSSPDLATKTTSEPLPAAAASPPLHPVVQCQSQIRMCKPSGEHGGAPGIWDPRSDPSHPFRGPGWGGPCRARSWPHSPPPHFSPKG</sequence>
<gene>
    <name evidence="4" type="primary">MIDN</name>
</gene>
<dbReference type="GeneTree" id="ENSGT00510000049027"/>
<feature type="compositionally biased region" description="Low complexity" evidence="3">
    <location>
        <begin position="477"/>
        <end position="486"/>
    </location>
</feature>
<organism evidence="4 5">
    <name type="scientific">Anser brachyrhynchus</name>
    <name type="common">Pink-footed goose</name>
    <dbReference type="NCBI Taxonomy" id="132585"/>
    <lineage>
        <taxon>Eukaryota</taxon>
        <taxon>Metazoa</taxon>
        <taxon>Chordata</taxon>
        <taxon>Craniata</taxon>
        <taxon>Vertebrata</taxon>
        <taxon>Euteleostomi</taxon>
        <taxon>Archelosauria</taxon>
        <taxon>Archosauria</taxon>
        <taxon>Dinosauria</taxon>
        <taxon>Saurischia</taxon>
        <taxon>Theropoda</taxon>
        <taxon>Coelurosauria</taxon>
        <taxon>Aves</taxon>
        <taxon>Neognathae</taxon>
        <taxon>Galloanserae</taxon>
        <taxon>Anseriformes</taxon>
        <taxon>Anatidae</taxon>
        <taxon>Anserinae</taxon>
        <taxon>Anser</taxon>
    </lineage>
</organism>
<reference evidence="4" key="2">
    <citation type="submission" date="2025-09" db="UniProtKB">
        <authorList>
            <consortium name="Ensembl"/>
        </authorList>
    </citation>
    <scope>IDENTIFICATION</scope>
</reference>
<dbReference type="PANTHER" id="PTHR23010">
    <property type="entry name" value="MIDNOLIN"/>
    <property type="match status" value="1"/>
</dbReference>
<feature type="region of interest" description="Disordered" evidence="3">
    <location>
        <begin position="472"/>
        <end position="510"/>
    </location>
</feature>
<dbReference type="PANTHER" id="PTHR23010:SF1">
    <property type="entry name" value="MIDNOLIN"/>
    <property type="match status" value="1"/>
</dbReference>
<comment type="subcellular location">
    <subcellularLocation>
        <location evidence="1">Nucleus</location>
    </subcellularLocation>
</comment>
<accession>A0A8B9IB71</accession>